<name>A0ABP6RBU4_9MICC</name>
<dbReference type="Gene3D" id="3.40.50.150">
    <property type="entry name" value="Vaccinia Virus protein VP39"/>
    <property type="match status" value="1"/>
</dbReference>
<dbReference type="GO" id="GO:0008168">
    <property type="term" value="F:methyltransferase activity"/>
    <property type="evidence" value="ECO:0007669"/>
    <property type="project" value="UniProtKB-KW"/>
</dbReference>
<protein>
    <submittedName>
        <fullName evidence="2">50S ribosomal protein L11 methyltransferase</fullName>
    </submittedName>
</protein>
<keyword evidence="2" id="KW-0687">Ribonucleoprotein</keyword>
<dbReference type="GO" id="GO:0005840">
    <property type="term" value="C:ribosome"/>
    <property type="evidence" value="ECO:0007669"/>
    <property type="project" value="UniProtKB-KW"/>
</dbReference>
<keyword evidence="2" id="KW-0689">Ribosomal protein</keyword>
<sequence>MTETSPLAPVLTPDGWELLNSLPVYDDAASMTLNQRLRDAGHDAELVAAALTQSRLRRDARAKFGDFAERMLFTHDGLQQSTRLPVAARHARRFRDAGVTSVADLGCGLGADAMAAAALGLDVVAVESDETTAAAATMNLAAFPEARVEHTVAEDFVAARRLLDPGRAGSLGWGLWLDPARRDVDAGRSAGGRTRRLWDPETFSPPLSLVTELAATGAPLGVKLGPGLPHELIPADCEAEWVSLDGQVVEVVLWFNALARPGVRRAATVLRTAGHQSTDDAGLAVEELTSGEDFTAAPEGEAVGVAGLTGLLCEPDGAVIRAGLVADLAERLGGRMLDEHIAYFCLDAEETEAAASTATVRAYRVVEVLDFSVKRLKRWVAEHGVGRLEIKKRGVDVVPEQLRTQLLGGRKKRDGAAATLVITRLGEDRVAAVVEPLPRR</sequence>
<organism evidence="2 3">
    <name type="scientific">Nesterenkonia halobia</name>
    <dbReference type="NCBI Taxonomy" id="37922"/>
    <lineage>
        <taxon>Bacteria</taxon>
        <taxon>Bacillati</taxon>
        <taxon>Actinomycetota</taxon>
        <taxon>Actinomycetes</taxon>
        <taxon>Micrococcales</taxon>
        <taxon>Micrococcaceae</taxon>
        <taxon>Nesterenkonia</taxon>
    </lineage>
</organism>
<evidence type="ECO:0000313" key="3">
    <source>
        <dbReference type="Proteomes" id="UP001501736"/>
    </source>
</evidence>
<dbReference type="SUPFAM" id="SSF53335">
    <property type="entry name" value="S-adenosyl-L-methionine-dependent methyltransferases"/>
    <property type="match status" value="1"/>
</dbReference>
<keyword evidence="3" id="KW-1185">Reference proteome</keyword>
<evidence type="ECO:0000313" key="2">
    <source>
        <dbReference type="EMBL" id="GAA3284121.1"/>
    </source>
</evidence>
<dbReference type="Pfam" id="PF18096">
    <property type="entry name" value="Thump_like"/>
    <property type="match status" value="1"/>
</dbReference>
<proteinExistence type="predicted"/>
<dbReference type="InterPro" id="IPR041497">
    <property type="entry name" value="Thump-like"/>
</dbReference>
<dbReference type="EMBL" id="BAAAYG010000005">
    <property type="protein sequence ID" value="GAA3284121.1"/>
    <property type="molecule type" value="Genomic_DNA"/>
</dbReference>
<dbReference type="RefSeq" id="WP_344719663.1">
    <property type="nucleotide sequence ID" value="NZ_BAAAYG010000005.1"/>
</dbReference>
<dbReference type="InterPro" id="IPR029063">
    <property type="entry name" value="SAM-dependent_MTases_sf"/>
</dbReference>
<comment type="caution">
    <text evidence="2">The sequence shown here is derived from an EMBL/GenBank/DDBJ whole genome shotgun (WGS) entry which is preliminary data.</text>
</comment>
<reference evidence="3" key="1">
    <citation type="journal article" date="2019" name="Int. J. Syst. Evol. Microbiol.">
        <title>The Global Catalogue of Microorganisms (GCM) 10K type strain sequencing project: providing services to taxonomists for standard genome sequencing and annotation.</title>
        <authorList>
            <consortium name="The Broad Institute Genomics Platform"/>
            <consortium name="The Broad Institute Genome Sequencing Center for Infectious Disease"/>
            <person name="Wu L."/>
            <person name="Ma J."/>
        </authorList>
    </citation>
    <scope>NUCLEOTIDE SEQUENCE [LARGE SCALE GENOMIC DNA]</scope>
    <source>
        <strain evidence="3">JCM 11483</strain>
    </source>
</reference>
<keyword evidence="2" id="KW-0489">Methyltransferase</keyword>
<accession>A0ABP6RBU4</accession>
<evidence type="ECO:0000259" key="1">
    <source>
        <dbReference type="Pfam" id="PF18096"/>
    </source>
</evidence>
<feature type="domain" description="THUMP-like" evidence="1">
    <location>
        <begin position="360"/>
        <end position="435"/>
    </location>
</feature>
<keyword evidence="2" id="KW-0808">Transferase</keyword>
<dbReference type="GO" id="GO:0032259">
    <property type="term" value="P:methylation"/>
    <property type="evidence" value="ECO:0007669"/>
    <property type="project" value="UniProtKB-KW"/>
</dbReference>
<dbReference type="Proteomes" id="UP001501736">
    <property type="component" value="Unassembled WGS sequence"/>
</dbReference>
<gene>
    <name evidence="2" type="ORF">GCM10020260_14030</name>
</gene>